<evidence type="ECO:0000313" key="1">
    <source>
        <dbReference type="EMBL" id="QDU32591.1"/>
    </source>
</evidence>
<gene>
    <name evidence="1" type="ORF">KS4_06250</name>
</gene>
<proteinExistence type="predicted"/>
<keyword evidence="2" id="KW-1185">Reference proteome</keyword>
<sequence>MGSFNKNDGVVIGLVESCSNMALKDLNGDFVDVFGLNQTIFLCYLEVRIGSL</sequence>
<name>A0A517YQX3_9BACT</name>
<protein>
    <submittedName>
        <fullName evidence="1">Uncharacterized protein</fullName>
    </submittedName>
</protein>
<evidence type="ECO:0000313" key="2">
    <source>
        <dbReference type="Proteomes" id="UP000317369"/>
    </source>
</evidence>
<dbReference type="EMBL" id="CP036425">
    <property type="protein sequence ID" value="QDU32591.1"/>
    <property type="molecule type" value="Genomic_DNA"/>
</dbReference>
<reference evidence="1 2" key="1">
    <citation type="submission" date="2019-02" db="EMBL/GenBank/DDBJ databases">
        <title>Deep-cultivation of Planctomycetes and their phenomic and genomic characterization uncovers novel biology.</title>
        <authorList>
            <person name="Wiegand S."/>
            <person name="Jogler M."/>
            <person name="Boedeker C."/>
            <person name="Pinto D."/>
            <person name="Vollmers J."/>
            <person name="Rivas-Marin E."/>
            <person name="Kohn T."/>
            <person name="Peeters S.H."/>
            <person name="Heuer A."/>
            <person name="Rast P."/>
            <person name="Oberbeckmann S."/>
            <person name="Bunk B."/>
            <person name="Jeske O."/>
            <person name="Meyerdierks A."/>
            <person name="Storesund J.E."/>
            <person name="Kallscheuer N."/>
            <person name="Luecker S."/>
            <person name="Lage O.M."/>
            <person name="Pohl T."/>
            <person name="Merkel B.J."/>
            <person name="Hornburger P."/>
            <person name="Mueller R.-W."/>
            <person name="Bruemmer F."/>
            <person name="Labrenz M."/>
            <person name="Spormann A.M."/>
            <person name="Op den Camp H."/>
            <person name="Overmann J."/>
            <person name="Amann R."/>
            <person name="Jetten M.S.M."/>
            <person name="Mascher T."/>
            <person name="Medema M.H."/>
            <person name="Devos D.P."/>
            <person name="Kaster A.-K."/>
            <person name="Ovreas L."/>
            <person name="Rohde M."/>
            <person name="Galperin M.Y."/>
            <person name="Jogler C."/>
        </authorList>
    </citation>
    <scope>NUCLEOTIDE SEQUENCE [LARGE SCALE GENOMIC DNA]</scope>
    <source>
        <strain evidence="1 2">KS4</strain>
    </source>
</reference>
<accession>A0A517YQX3</accession>
<dbReference type="AlphaFoldDB" id="A0A517YQX3"/>
<dbReference type="Proteomes" id="UP000317369">
    <property type="component" value="Chromosome"/>
</dbReference>
<dbReference type="KEGG" id="pcor:KS4_06250"/>
<organism evidence="1 2">
    <name type="scientific">Poriferisphaera corsica</name>
    <dbReference type="NCBI Taxonomy" id="2528020"/>
    <lineage>
        <taxon>Bacteria</taxon>
        <taxon>Pseudomonadati</taxon>
        <taxon>Planctomycetota</taxon>
        <taxon>Phycisphaerae</taxon>
        <taxon>Phycisphaerales</taxon>
        <taxon>Phycisphaeraceae</taxon>
        <taxon>Poriferisphaera</taxon>
    </lineage>
</organism>